<feature type="region of interest" description="Disordered" evidence="14">
    <location>
        <begin position="140"/>
        <end position="173"/>
    </location>
</feature>
<dbReference type="Proteomes" id="UP000801492">
    <property type="component" value="Unassembled WGS sequence"/>
</dbReference>
<keyword evidence="7" id="KW-0156">Chromatin regulator</keyword>
<dbReference type="OrthoDB" id="677315at2759"/>
<dbReference type="InterPro" id="IPR025927">
    <property type="entry name" value="Znf_KANL2-like"/>
</dbReference>
<evidence type="ECO:0000256" key="5">
    <source>
        <dbReference type="ARBA" id="ARBA00022553"/>
    </source>
</evidence>
<evidence type="ECO:0000256" key="8">
    <source>
        <dbReference type="ARBA" id="ARBA00023128"/>
    </source>
</evidence>
<keyword evidence="17" id="KW-1185">Reference proteome</keyword>
<proteinExistence type="predicted"/>
<organism evidence="16 17">
    <name type="scientific">Ignelater luminosus</name>
    <name type="common">Cucubano</name>
    <name type="synonym">Pyrophorus luminosus</name>
    <dbReference type="NCBI Taxonomy" id="2038154"/>
    <lineage>
        <taxon>Eukaryota</taxon>
        <taxon>Metazoa</taxon>
        <taxon>Ecdysozoa</taxon>
        <taxon>Arthropoda</taxon>
        <taxon>Hexapoda</taxon>
        <taxon>Insecta</taxon>
        <taxon>Pterygota</taxon>
        <taxon>Neoptera</taxon>
        <taxon>Endopterygota</taxon>
        <taxon>Coleoptera</taxon>
        <taxon>Polyphaga</taxon>
        <taxon>Elateriformia</taxon>
        <taxon>Elateroidea</taxon>
        <taxon>Elateridae</taxon>
        <taxon>Agrypninae</taxon>
        <taxon>Pyrophorini</taxon>
        <taxon>Ignelater</taxon>
    </lineage>
</organism>
<feature type="domain" description="KANL2-like probable zinc-finger" evidence="15">
    <location>
        <begin position="44"/>
        <end position="107"/>
    </location>
</feature>
<evidence type="ECO:0000256" key="3">
    <source>
        <dbReference type="ARBA" id="ARBA00015508"/>
    </source>
</evidence>
<keyword evidence="9" id="KW-0539">Nucleus</keyword>
<evidence type="ECO:0000256" key="14">
    <source>
        <dbReference type="SAM" id="MobiDB-lite"/>
    </source>
</evidence>
<evidence type="ECO:0000256" key="10">
    <source>
        <dbReference type="ARBA" id="ARBA00032947"/>
    </source>
</evidence>
<evidence type="ECO:0000256" key="12">
    <source>
        <dbReference type="ARBA" id="ARBA00093359"/>
    </source>
</evidence>
<dbReference type="GO" id="GO:0005739">
    <property type="term" value="C:mitochondrion"/>
    <property type="evidence" value="ECO:0007669"/>
    <property type="project" value="UniProtKB-SubCell"/>
</dbReference>
<comment type="subunit">
    <text evidence="13">Component of the NSL complex at least composed of KAT8/MOF, KANSL1, KANSL2, KANSL3, MCRS1, PHF20, OGT1/OGT, WDR5 and HCFC1.</text>
</comment>
<dbReference type="PANTHER" id="PTHR13453">
    <property type="entry name" value="KAT8 REGULATORY NSL COMPLEX SUBUNIT 2"/>
    <property type="match status" value="1"/>
</dbReference>
<dbReference type="GO" id="GO:0005634">
    <property type="term" value="C:nucleus"/>
    <property type="evidence" value="ECO:0007669"/>
    <property type="project" value="UniProtKB-SubCell"/>
</dbReference>
<evidence type="ECO:0000256" key="13">
    <source>
        <dbReference type="ARBA" id="ARBA00093543"/>
    </source>
</evidence>
<feature type="compositionally biased region" description="Polar residues" evidence="14">
    <location>
        <begin position="144"/>
        <end position="161"/>
    </location>
</feature>
<dbReference type="PANTHER" id="PTHR13453:SF1">
    <property type="entry name" value="KAT8 REGULATORY NSL COMPLEX SUBUNIT 2"/>
    <property type="match status" value="1"/>
</dbReference>
<keyword evidence="5" id="KW-0597">Phosphoprotein</keyword>
<accession>A0A8K0CY26</accession>
<evidence type="ECO:0000256" key="4">
    <source>
        <dbReference type="ARBA" id="ARBA00022499"/>
    </source>
</evidence>
<comment type="caution">
    <text evidence="16">The sequence shown here is derived from an EMBL/GenBank/DDBJ whole genome shotgun (WGS) entry which is preliminary data.</text>
</comment>
<reference evidence="16" key="1">
    <citation type="submission" date="2019-08" db="EMBL/GenBank/DDBJ databases">
        <title>The genome of the North American firefly Photinus pyralis.</title>
        <authorList>
            <consortium name="Photinus pyralis genome working group"/>
            <person name="Fallon T.R."/>
            <person name="Sander Lower S.E."/>
            <person name="Weng J.-K."/>
        </authorList>
    </citation>
    <scope>NUCLEOTIDE SEQUENCE</scope>
    <source>
        <strain evidence="16">TRF0915ILg1</strain>
        <tissue evidence="16">Whole body</tissue>
    </source>
</reference>
<evidence type="ECO:0000256" key="2">
    <source>
        <dbReference type="ARBA" id="ARBA00004173"/>
    </source>
</evidence>
<feature type="non-terminal residue" evidence="16">
    <location>
        <position position="1"/>
    </location>
</feature>
<evidence type="ECO:0000256" key="7">
    <source>
        <dbReference type="ARBA" id="ARBA00022853"/>
    </source>
</evidence>
<evidence type="ECO:0000313" key="17">
    <source>
        <dbReference type="Proteomes" id="UP000801492"/>
    </source>
</evidence>
<comment type="subcellular location">
    <subcellularLocation>
        <location evidence="2">Mitochondrion</location>
    </subcellularLocation>
    <subcellularLocation>
        <location evidence="1">Nucleus</location>
    </subcellularLocation>
</comment>
<dbReference type="AlphaFoldDB" id="A0A8K0CY26"/>
<dbReference type="GO" id="GO:0006325">
    <property type="term" value="P:chromatin organization"/>
    <property type="evidence" value="ECO:0007669"/>
    <property type="project" value="UniProtKB-KW"/>
</dbReference>
<dbReference type="Pfam" id="PF13891">
    <property type="entry name" value="zf-C3HC3H_KANSL2"/>
    <property type="match status" value="1"/>
</dbReference>
<name>A0A8K0CY26_IGNLU</name>
<evidence type="ECO:0000256" key="1">
    <source>
        <dbReference type="ARBA" id="ARBA00004123"/>
    </source>
</evidence>
<evidence type="ECO:0000259" key="15">
    <source>
        <dbReference type="Pfam" id="PF13891"/>
    </source>
</evidence>
<sequence>MSLYFSTQSDKPLKFKPPLAETPYETIAALKAKLEMELKNIKQCAYKSYECTQLTLDGYNYCLRHVLQDKNAPYKQCAYMYSSNGKRCHFPALKDKKDSIGYCNEHALKSHLTSSKRGNRCQPPRTAEVLLHSVSHYMKKPRTRTLSCSTQQSDEGRSSTPEENDDGLVTKSLDPFGDIDSNTVLASGSDILDMCSESESDVDATSYGSVWHDAHGESSDNESIDSEQEDVLKHANVYSAEEVTLITRDKLIRLQSLYIDHFRYLTHVLRERRRRYLYALKREKETC</sequence>
<keyword evidence="8" id="KW-0496">Mitochondrion</keyword>
<dbReference type="EMBL" id="VTPC01007755">
    <property type="protein sequence ID" value="KAF2893691.1"/>
    <property type="molecule type" value="Genomic_DNA"/>
</dbReference>
<evidence type="ECO:0000256" key="11">
    <source>
        <dbReference type="ARBA" id="ARBA00033378"/>
    </source>
</evidence>
<evidence type="ECO:0000313" key="16">
    <source>
        <dbReference type="EMBL" id="KAF2893691.1"/>
    </source>
</evidence>
<keyword evidence="6" id="KW-0832">Ubl conjugation</keyword>
<keyword evidence="4" id="KW-1017">Isopeptide bond</keyword>
<protein>
    <recommendedName>
        <fullName evidence="3">KAT8 regulatory NSL complex subunit 2</fullName>
    </recommendedName>
    <alternativeName>
        <fullName evidence="11">NSL complex protein NSL2</fullName>
    </alternativeName>
    <alternativeName>
        <fullName evidence="10">Non-specific lethal 2 homolog</fullName>
    </alternativeName>
</protein>
<comment type="function">
    <text evidence="12">Non-catalytic component of the NSL histone acetyltransferase complex, a multiprotein complex that mediates histone H4 acetylation at 'Lys-5'- and 'Lys-8' (H4K5ac and H4K8ac) at transcription start sites and promotes transcription initiation. Required for NSL complex stability and for transcription of intraciliary transport genes in both ciliated and non-ciliated cells by regulating histone H4 acetylation at 'Lys-5'- and 'Lys-12' (H4K5ac and H4K12ac). This is necessary for cilium assembly in ciliated cells and for organization of the microtubule cytoskeleton in non-ciliated cells. Required within the NSL complex to maintain nuclear architecture stability by promoting KAT8-mediated acetylation of lamin LMNA.</text>
</comment>
<dbReference type="InterPro" id="IPR026316">
    <property type="entry name" value="NSL2"/>
</dbReference>
<evidence type="ECO:0000256" key="9">
    <source>
        <dbReference type="ARBA" id="ARBA00023242"/>
    </source>
</evidence>
<gene>
    <name evidence="16" type="ORF">ILUMI_12480</name>
</gene>
<dbReference type="GO" id="GO:0044545">
    <property type="term" value="C:NSL complex"/>
    <property type="evidence" value="ECO:0007669"/>
    <property type="project" value="TreeGrafter"/>
</dbReference>
<evidence type="ECO:0000256" key="6">
    <source>
        <dbReference type="ARBA" id="ARBA00022843"/>
    </source>
</evidence>